<reference evidence="1 2" key="1">
    <citation type="journal article" date="2014" name="Genome Biol. Evol.">
        <title>The genome of the myxosporean Thelohanellus kitauei shows adaptations to nutrient acquisition within its fish host.</title>
        <authorList>
            <person name="Yang Y."/>
            <person name="Xiong J."/>
            <person name="Zhou Z."/>
            <person name="Huo F."/>
            <person name="Miao W."/>
            <person name="Ran C."/>
            <person name="Liu Y."/>
            <person name="Zhang J."/>
            <person name="Feng J."/>
            <person name="Wang M."/>
            <person name="Wang M."/>
            <person name="Wang L."/>
            <person name="Yao B."/>
        </authorList>
    </citation>
    <scope>NUCLEOTIDE SEQUENCE [LARGE SCALE GENOMIC DNA]</scope>
    <source>
        <strain evidence="1">Wuqing</strain>
    </source>
</reference>
<protein>
    <submittedName>
        <fullName evidence="1">Uncharacterized protein</fullName>
    </submittedName>
</protein>
<sequence length="392" mass="47573">MSDNLTTQTIGVKYMMFEFWHQRNLKADLVFIQHFPKLLYEEFNRISKGQADVENCQSKKHLLFEIFTFVFRNKHMELFKNPKFKSLVVFFLIFIKTHDRVSIIFLETLIDSINRCVSYEPYNVMFIEENAMFNFYYYFSLDLRKTYDPFLDMCRKVYNDDLREITKFNDVKLTTSMKIIMSKFVETRDTECITLFFMFLKIINRLKLLCKVEFNACHLFEITKFIFLRDYHQMNYMFRPNLSILWIHILNEPENTFRIDAIENLIIFTALFSIHLHDNLKYLITNRINIIFNKNKKQILYVVYFTLVAFPIIDHPAKPWLRKMLKRLHFKFGEYFEKFSVKIISMDNRFHILQYYFKSLATLNIDISCLDEKVFEDFLNELADIPSFSTFN</sequence>
<organism evidence="1 2">
    <name type="scientific">Thelohanellus kitauei</name>
    <name type="common">Myxosporean</name>
    <dbReference type="NCBI Taxonomy" id="669202"/>
    <lineage>
        <taxon>Eukaryota</taxon>
        <taxon>Metazoa</taxon>
        <taxon>Cnidaria</taxon>
        <taxon>Myxozoa</taxon>
        <taxon>Myxosporea</taxon>
        <taxon>Bivalvulida</taxon>
        <taxon>Platysporina</taxon>
        <taxon>Myxobolidae</taxon>
        <taxon>Thelohanellus</taxon>
    </lineage>
</organism>
<dbReference type="EMBL" id="JWZT01003907">
    <property type="protein sequence ID" value="KII65354.1"/>
    <property type="molecule type" value="Genomic_DNA"/>
</dbReference>
<evidence type="ECO:0000313" key="2">
    <source>
        <dbReference type="Proteomes" id="UP000031668"/>
    </source>
</evidence>
<gene>
    <name evidence="1" type="ORF">RF11_15325</name>
</gene>
<keyword evidence="2" id="KW-1185">Reference proteome</keyword>
<comment type="caution">
    <text evidence="1">The sequence shown here is derived from an EMBL/GenBank/DDBJ whole genome shotgun (WGS) entry which is preliminary data.</text>
</comment>
<dbReference type="OrthoDB" id="7701410at2759"/>
<dbReference type="AlphaFoldDB" id="A0A0C2IJ28"/>
<proteinExistence type="predicted"/>
<name>A0A0C2IJ28_THEKT</name>
<dbReference type="Proteomes" id="UP000031668">
    <property type="component" value="Unassembled WGS sequence"/>
</dbReference>
<accession>A0A0C2IJ28</accession>
<evidence type="ECO:0000313" key="1">
    <source>
        <dbReference type="EMBL" id="KII65354.1"/>
    </source>
</evidence>